<protein>
    <recommendedName>
        <fullName evidence="2">Lcl C-terminal domain-containing protein</fullName>
    </recommendedName>
</protein>
<proteinExistence type="predicted"/>
<sequence>MFILQSARPLKLITSLGLAVSIALLGACSSSDPTKVEADFQINSVKGTVSGQNVTIDLTAKEACTDLTNLVADVEAYGASVSPNPKVARDYSQPVKFTVTAPDGTQVVYTVTVKGNSCGYTPPPTPTSCTPAAIGTTGYSLVFKGCDANNVATYYDKTECVRDNGTGLIWQGQTGPGTGLRGNDQFKSNFDSTSALQKWDGSNWVAPTTEDINADTNSVGFKNAINSTNLCGGNNWRMPTFGELACLVKGEKPAIDQEWFPYVANSQVAAYWTSTPFTLPFNAFVPFDIELTDHKAFYVNFYFGYGNIYYRDKTYSPNWLVMLVRGTSATSCQIPYESNG</sequence>
<evidence type="ECO:0000256" key="1">
    <source>
        <dbReference type="SAM" id="SignalP"/>
    </source>
</evidence>
<dbReference type="InterPro" id="IPR011460">
    <property type="entry name" value="Lcl_C"/>
</dbReference>
<dbReference type="Pfam" id="PF07603">
    <property type="entry name" value="Lcl_C"/>
    <property type="match status" value="1"/>
</dbReference>
<evidence type="ECO:0000313" key="3">
    <source>
        <dbReference type="EMBL" id="AGC72263.1"/>
    </source>
</evidence>
<feature type="chain" id="PRO_5003985227" description="Lcl C-terminal domain-containing protein" evidence="1">
    <location>
        <begin position="27"/>
        <end position="340"/>
    </location>
</feature>
<evidence type="ECO:0000259" key="2">
    <source>
        <dbReference type="Pfam" id="PF07603"/>
    </source>
</evidence>
<dbReference type="EMBL" id="JX649897">
    <property type="protein sequence ID" value="AGC72263.1"/>
    <property type="molecule type" value="Genomic_DNA"/>
</dbReference>
<feature type="signal peptide" evidence="1">
    <location>
        <begin position="1"/>
        <end position="26"/>
    </location>
</feature>
<feature type="domain" description="Lcl C-terminal" evidence="2">
    <location>
        <begin position="160"/>
        <end position="325"/>
    </location>
</feature>
<keyword evidence="1" id="KW-0732">Signal</keyword>
<organism evidence="3">
    <name type="scientific">uncultured bacterium A1Q1_fos_1266</name>
    <dbReference type="NCBI Taxonomy" id="1256546"/>
    <lineage>
        <taxon>Bacteria</taxon>
        <taxon>environmental samples</taxon>
    </lineage>
</organism>
<reference evidence="3" key="1">
    <citation type="submission" date="2012-09" db="EMBL/GenBank/DDBJ databases">
        <title>Metagenomic Characterization of a Microbial Community in Wastewater Detects High Levels of Antibiotic Resistance.</title>
        <authorList>
            <person name="Abrams M."/>
            <person name="Caldwell A."/>
            <person name="Vandaei E."/>
            <person name="Lee W."/>
            <person name="Perrott J."/>
            <person name="Khan S.Y."/>
            <person name="Ta J."/>
            <person name="Romero D."/>
            <person name="Nguyen V."/>
            <person name="Pourmand N."/>
            <person name="Ouverney C.C."/>
        </authorList>
    </citation>
    <scope>NUCLEOTIDE SEQUENCE</scope>
</reference>
<dbReference type="AlphaFoldDB" id="L7VYV9"/>
<accession>L7VYV9</accession>
<dbReference type="Gene3D" id="2.60.40.2340">
    <property type="match status" value="1"/>
</dbReference>
<name>L7VYV9_9BACT</name>